<reference evidence="3 4" key="1">
    <citation type="journal article" date="2020" name="Insects">
        <title>Bacteria Belonging to Pseudomonas typographi sp. nov. from the Bark Beetle Ips typographus Have Genomic Potential to Aid in the Host Ecology.</title>
        <authorList>
            <person name="Peral-Aranega E."/>
            <person name="Saati-Santamaria Z."/>
            <person name="Kolarik M."/>
            <person name="Rivas R."/>
            <person name="Garcia-Fraile P."/>
        </authorList>
    </citation>
    <scope>NUCLEOTIDE SEQUENCE [LARGE SCALE GENOMIC DNA]</scope>
    <source>
        <strain evidence="3 4">CA3A</strain>
    </source>
</reference>
<dbReference type="InterPro" id="IPR000835">
    <property type="entry name" value="HTH_MarR-typ"/>
</dbReference>
<dbReference type="EMBL" id="JAAOCA010000023">
    <property type="protein sequence ID" value="MBD1600598.1"/>
    <property type="molecule type" value="Genomic_DNA"/>
</dbReference>
<sequence length="170" mass="18622">MLDTPHPHRGTALSPSNHQTSQHAVSRAEQVAEGLRRVVGDLVRKVRNEAHTPSSAQSETLGFIDRNGAASISEVAAYRHVKHQSMRLVIDQLELQALVTRTPDPVDGRKQLIELTAKGKAALETGRSQRSQWLADELKHKTNAAELETLSCAVEILGRLLAAEQNDQSV</sequence>
<protein>
    <submittedName>
        <fullName evidence="3">MarR family transcriptional regulator</fullName>
    </submittedName>
</protein>
<dbReference type="SMART" id="SM00347">
    <property type="entry name" value="HTH_MARR"/>
    <property type="match status" value="1"/>
</dbReference>
<dbReference type="Proteomes" id="UP000805841">
    <property type="component" value="Unassembled WGS sequence"/>
</dbReference>
<dbReference type="PANTHER" id="PTHR39515:SF2">
    <property type="entry name" value="HTH-TYPE TRANSCRIPTIONAL REGULATOR RV0880"/>
    <property type="match status" value="1"/>
</dbReference>
<dbReference type="SUPFAM" id="SSF46785">
    <property type="entry name" value="Winged helix' DNA-binding domain"/>
    <property type="match status" value="1"/>
</dbReference>
<dbReference type="Gene3D" id="1.10.287.100">
    <property type="match status" value="1"/>
</dbReference>
<dbReference type="PANTHER" id="PTHR39515">
    <property type="entry name" value="CONSERVED PROTEIN"/>
    <property type="match status" value="1"/>
</dbReference>
<evidence type="ECO:0000313" key="4">
    <source>
        <dbReference type="Proteomes" id="UP000805841"/>
    </source>
</evidence>
<dbReference type="Gene3D" id="1.10.10.10">
    <property type="entry name" value="Winged helix-like DNA-binding domain superfamily/Winged helix DNA-binding domain"/>
    <property type="match status" value="1"/>
</dbReference>
<name>A0ABR7Z545_9PSED</name>
<evidence type="ECO:0000259" key="2">
    <source>
        <dbReference type="PROSITE" id="PS50995"/>
    </source>
</evidence>
<evidence type="ECO:0000256" key="1">
    <source>
        <dbReference type="SAM" id="MobiDB-lite"/>
    </source>
</evidence>
<dbReference type="PROSITE" id="PS50995">
    <property type="entry name" value="HTH_MARR_2"/>
    <property type="match status" value="1"/>
</dbReference>
<dbReference type="RefSeq" id="WP_190423032.1">
    <property type="nucleotide sequence ID" value="NZ_JAAOCA010000023.1"/>
</dbReference>
<feature type="compositionally biased region" description="Polar residues" evidence="1">
    <location>
        <begin position="13"/>
        <end position="24"/>
    </location>
</feature>
<accession>A0ABR7Z545</accession>
<proteinExistence type="predicted"/>
<dbReference type="InterPro" id="IPR036388">
    <property type="entry name" value="WH-like_DNA-bd_sf"/>
</dbReference>
<keyword evidence="4" id="KW-1185">Reference proteome</keyword>
<feature type="domain" description="HTH marR-type" evidence="2">
    <location>
        <begin position="28"/>
        <end position="159"/>
    </location>
</feature>
<dbReference type="InterPro" id="IPR036390">
    <property type="entry name" value="WH_DNA-bd_sf"/>
</dbReference>
<dbReference type="Pfam" id="PF12802">
    <property type="entry name" value="MarR_2"/>
    <property type="match status" value="1"/>
</dbReference>
<dbReference type="InterPro" id="IPR052526">
    <property type="entry name" value="HTH-type_Bedaq_tolerance"/>
</dbReference>
<gene>
    <name evidence="3" type="ORF">HAQ05_18060</name>
</gene>
<evidence type="ECO:0000313" key="3">
    <source>
        <dbReference type="EMBL" id="MBD1600598.1"/>
    </source>
</evidence>
<comment type="caution">
    <text evidence="3">The sequence shown here is derived from an EMBL/GenBank/DDBJ whole genome shotgun (WGS) entry which is preliminary data.</text>
</comment>
<feature type="region of interest" description="Disordered" evidence="1">
    <location>
        <begin position="1"/>
        <end position="30"/>
    </location>
</feature>
<organism evidence="3 4">
    <name type="scientific">Pseudomonas typographi</name>
    <dbReference type="NCBI Taxonomy" id="2715964"/>
    <lineage>
        <taxon>Bacteria</taxon>
        <taxon>Pseudomonadati</taxon>
        <taxon>Pseudomonadota</taxon>
        <taxon>Gammaproteobacteria</taxon>
        <taxon>Pseudomonadales</taxon>
        <taxon>Pseudomonadaceae</taxon>
        <taxon>Pseudomonas</taxon>
    </lineage>
</organism>